<dbReference type="EMBL" id="CP136864">
    <property type="protein sequence ID" value="WOJ93757.1"/>
    <property type="molecule type" value="Genomic_DNA"/>
</dbReference>
<keyword evidence="11" id="KW-1185">Reference proteome</keyword>
<proteinExistence type="inferred from homology"/>
<evidence type="ECO:0000256" key="5">
    <source>
        <dbReference type="ARBA" id="ARBA00023136"/>
    </source>
</evidence>
<dbReference type="InterPro" id="IPR018704">
    <property type="entry name" value="SecYEG/CpoB_TPR"/>
</dbReference>
<reference evidence="10 11" key="1">
    <citation type="submission" date="2023-10" db="EMBL/GenBank/DDBJ databases">
        <title>Two novel species belonging to the OM43/NOR5 clade.</title>
        <authorList>
            <person name="Park M."/>
        </authorList>
    </citation>
    <scope>NUCLEOTIDE SEQUENCE [LARGE SCALE GENOMIC DNA]</scope>
    <source>
        <strain evidence="10 11">IMCC43200</strain>
    </source>
</reference>
<sequence>MESYRSEEEQVEALKRWWKENGRSTMLGIALALGLGFGWQAWQKNQELAAQNASNLYQQMLQALSAEEDQTTTIGRQIAQELKDNHRGTVYAQFAALHLARLAVNDGQPQAAEQELRWALAMADGNADIQQVAQLRLARILASLDKHDEALGLLEGANSDFAASYAIARGDILLSQGMEAEAFAAYESAMEAMDASAPIPQTLQDKLEYLGARLQSAVAEAS</sequence>
<name>A0ABZ0I2Q3_9GAMM</name>
<feature type="domain" description="Ancillary SecYEG translocon subunit/Cell division coordinator CpoB TPR" evidence="9">
    <location>
        <begin position="15"/>
        <end position="211"/>
    </location>
</feature>
<comment type="subcellular location">
    <subcellularLocation>
        <location evidence="1">Cell membrane</location>
        <topology evidence="1">Single-pass type II membrane protein</topology>
    </subcellularLocation>
</comment>
<protein>
    <recommendedName>
        <fullName evidence="8">Ancillary SecYEG translocon subunit</fullName>
    </recommendedName>
</protein>
<evidence type="ECO:0000256" key="7">
    <source>
        <dbReference type="ARBA" id="ARBA00024197"/>
    </source>
</evidence>
<comment type="similarity">
    <text evidence="7">Belongs to the YfgM family.</text>
</comment>
<evidence type="ECO:0000313" key="11">
    <source>
        <dbReference type="Proteomes" id="UP001626537"/>
    </source>
</evidence>
<keyword evidence="3" id="KW-0812">Transmembrane</keyword>
<evidence type="ECO:0000256" key="4">
    <source>
        <dbReference type="ARBA" id="ARBA00022989"/>
    </source>
</evidence>
<dbReference type="PIRSF" id="PIRSF006170">
    <property type="entry name" value="YfgM"/>
    <property type="match status" value="1"/>
</dbReference>
<accession>A0ABZ0I2Q3</accession>
<organism evidence="10 11">
    <name type="scientific">Congregibacter variabilis</name>
    <dbReference type="NCBI Taxonomy" id="3081200"/>
    <lineage>
        <taxon>Bacteria</taxon>
        <taxon>Pseudomonadati</taxon>
        <taxon>Pseudomonadota</taxon>
        <taxon>Gammaproteobacteria</taxon>
        <taxon>Cellvibrionales</taxon>
        <taxon>Halieaceae</taxon>
        <taxon>Congregibacter</taxon>
    </lineage>
</organism>
<dbReference type="InterPro" id="IPR026039">
    <property type="entry name" value="YfgM"/>
</dbReference>
<keyword evidence="6" id="KW-0143">Chaperone</keyword>
<keyword evidence="2" id="KW-1003">Cell membrane</keyword>
<evidence type="ECO:0000256" key="6">
    <source>
        <dbReference type="ARBA" id="ARBA00023186"/>
    </source>
</evidence>
<dbReference type="RefSeq" id="WP_407348402.1">
    <property type="nucleotide sequence ID" value="NZ_CP136864.1"/>
</dbReference>
<evidence type="ECO:0000256" key="1">
    <source>
        <dbReference type="ARBA" id="ARBA00004401"/>
    </source>
</evidence>
<dbReference type="PANTHER" id="PTHR38035">
    <property type="entry name" value="UPF0070 PROTEIN YFGM"/>
    <property type="match status" value="1"/>
</dbReference>
<dbReference type="SUPFAM" id="SSF48452">
    <property type="entry name" value="TPR-like"/>
    <property type="match status" value="1"/>
</dbReference>
<dbReference type="Proteomes" id="UP001626537">
    <property type="component" value="Chromosome"/>
</dbReference>
<keyword evidence="4" id="KW-1133">Transmembrane helix</keyword>
<gene>
    <name evidence="10" type="ORF">R0135_00990</name>
</gene>
<dbReference type="PANTHER" id="PTHR38035:SF1">
    <property type="entry name" value="ANCILLARY SECYEG TRANSLOCON SUBUNIT"/>
    <property type="match status" value="1"/>
</dbReference>
<evidence type="ECO:0000259" key="9">
    <source>
        <dbReference type="Pfam" id="PF09976"/>
    </source>
</evidence>
<dbReference type="InterPro" id="IPR011990">
    <property type="entry name" value="TPR-like_helical_dom_sf"/>
</dbReference>
<dbReference type="Gene3D" id="1.25.40.10">
    <property type="entry name" value="Tetratricopeptide repeat domain"/>
    <property type="match status" value="1"/>
</dbReference>
<evidence type="ECO:0000256" key="3">
    <source>
        <dbReference type="ARBA" id="ARBA00022692"/>
    </source>
</evidence>
<dbReference type="Pfam" id="PF09976">
    <property type="entry name" value="TPR_21"/>
    <property type="match status" value="1"/>
</dbReference>
<keyword evidence="5" id="KW-0472">Membrane</keyword>
<evidence type="ECO:0000256" key="2">
    <source>
        <dbReference type="ARBA" id="ARBA00022475"/>
    </source>
</evidence>
<evidence type="ECO:0000313" key="10">
    <source>
        <dbReference type="EMBL" id="WOJ93757.1"/>
    </source>
</evidence>
<evidence type="ECO:0000256" key="8">
    <source>
        <dbReference type="ARBA" id="ARBA00024235"/>
    </source>
</evidence>